<keyword evidence="5" id="KW-0539">Nucleus</keyword>
<evidence type="ECO:0000256" key="3">
    <source>
        <dbReference type="ARBA" id="ARBA00023125"/>
    </source>
</evidence>
<dbReference type="AlphaFoldDB" id="A0A0J8R3S6"/>
<accession>A0A0J8R3S6</accession>
<dbReference type="InterPro" id="IPR002112">
    <property type="entry name" value="Leuzip_Jun"/>
</dbReference>
<dbReference type="GO" id="GO:0003677">
    <property type="term" value="F:DNA binding"/>
    <property type="evidence" value="ECO:0007669"/>
    <property type="project" value="UniProtKB-KW"/>
</dbReference>
<dbReference type="CDD" id="cd14687">
    <property type="entry name" value="bZIP_ATF2"/>
    <property type="match status" value="1"/>
</dbReference>
<keyword evidence="4" id="KW-0804">Transcription</keyword>
<comment type="subcellular location">
    <subcellularLocation>
        <location evidence="1">Nucleus</location>
    </subcellularLocation>
</comment>
<dbReference type="SMART" id="SM00338">
    <property type="entry name" value="BRLZ"/>
    <property type="match status" value="1"/>
</dbReference>
<dbReference type="PROSITE" id="PS50217">
    <property type="entry name" value="BZIP"/>
    <property type="match status" value="1"/>
</dbReference>
<feature type="compositionally biased region" description="Low complexity" evidence="7">
    <location>
        <begin position="47"/>
        <end position="56"/>
    </location>
</feature>
<organism evidence="9 10">
    <name type="scientific">Coccidioides immitis RMSCC 3703</name>
    <dbReference type="NCBI Taxonomy" id="454286"/>
    <lineage>
        <taxon>Eukaryota</taxon>
        <taxon>Fungi</taxon>
        <taxon>Dikarya</taxon>
        <taxon>Ascomycota</taxon>
        <taxon>Pezizomycotina</taxon>
        <taxon>Eurotiomycetes</taxon>
        <taxon>Eurotiomycetidae</taxon>
        <taxon>Onygenales</taxon>
        <taxon>Onygenaceae</taxon>
        <taxon>Coccidioides</taxon>
    </lineage>
</organism>
<feature type="region of interest" description="Disordered" evidence="7">
    <location>
        <begin position="1"/>
        <end position="107"/>
    </location>
</feature>
<dbReference type="InterPro" id="IPR051027">
    <property type="entry name" value="bZIP_transcription_factors"/>
</dbReference>
<evidence type="ECO:0000313" key="9">
    <source>
        <dbReference type="EMBL" id="KMU79040.1"/>
    </source>
</evidence>
<reference evidence="10" key="1">
    <citation type="journal article" date="2010" name="Genome Res.">
        <title>Population genomic sequencing of Coccidioides fungi reveals recent hybridization and transposon control.</title>
        <authorList>
            <person name="Neafsey D.E."/>
            <person name="Barker B.M."/>
            <person name="Sharpton T.J."/>
            <person name="Stajich J.E."/>
            <person name="Park D.J."/>
            <person name="Whiston E."/>
            <person name="Hung C.-Y."/>
            <person name="McMahan C."/>
            <person name="White J."/>
            <person name="Sykes S."/>
            <person name="Heiman D."/>
            <person name="Young S."/>
            <person name="Zeng Q."/>
            <person name="Abouelleil A."/>
            <person name="Aftuck L."/>
            <person name="Bessette D."/>
            <person name="Brown A."/>
            <person name="FitzGerald M."/>
            <person name="Lui A."/>
            <person name="Macdonald J.P."/>
            <person name="Priest M."/>
            <person name="Orbach M.J."/>
            <person name="Galgiani J.N."/>
            <person name="Kirkland T.N."/>
            <person name="Cole G.T."/>
            <person name="Birren B.W."/>
            <person name="Henn M.R."/>
            <person name="Taylor J.W."/>
            <person name="Rounsley S.D."/>
        </authorList>
    </citation>
    <scope>NUCLEOTIDE SEQUENCE [LARGE SCALE GENOMIC DNA]</scope>
    <source>
        <strain evidence="10">RMSCC 3703</strain>
    </source>
</reference>
<keyword evidence="6" id="KW-0175">Coiled coil</keyword>
<feature type="region of interest" description="Disordered" evidence="7">
    <location>
        <begin position="135"/>
        <end position="262"/>
    </location>
</feature>
<dbReference type="GO" id="GO:0005634">
    <property type="term" value="C:nucleus"/>
    <property type="evidence" value="ECO:0007669"/>
    <property type="project" value="UniProtKB-SubCell"/>
</dbReference>
<dbReference type="FunFam" id="1.20.5.170:FF:000053">
    <property type="entry name" value="BZIP transcription factor AtfA"/>
    <property type="match status" value="1"/>
</dbReference>
<feature type="compositionally biased region" description="Polar residues" evidence="7">
    <location>
        <begin position="89"/>
        <end position="99"/>
    </location>
</feature>
<evidence type="ECO:0000256" key="4">
    <source>
        <dbReference type="ARBA" id="ARBA00023163"/>
    </source>
</evidence>
<dbReference type="SUPFAM" id="SSF57959">
    <property type="entry name" value="Leucine zipper domain"/>
    <property type="match status" value="1"/>
</dbReference>
<evidence type="ECO:0000256" key="2">
    <source>
        <dbReference type="ARBA" id="ARBA00023015"/>
    </source>
</evidence>
<protein>
    <submittedName>
        <fullName evidence="9">Transcription factor atf1</fullName>
    </submittedName>
</protein>
<dbReference type="EMBL" id="DS268169">
    <property type="protein sequence ID" value="KMU79040.1"/>
    <property type="molecule type" value="Genomic_DNA"/>
</dbReference>
<evidence type="ECO:0000256" key="7">
    <source>
        <dbReference type="SAM" id="MobiDB-lite"/>
    </source>
</evidence>
<proteinExistence type="predicted"/>
<dbReference type="InterPro" id="IPR046347">
    <property type="entry name" value="bZIP_sf"/>
</dbReference>
<keyword evidence="3" id="KW-0238">DNA-binding</keyword>
<feature type="compositionally biased region" description="Basic and acidic residues" evidence="7">
    <location>
        <begin position="253"/>
        <end position="262"/>
    </location>
</feature>
<dbReference type="Pfam" id="PF00170">
    <property type="entry name" value="bZIP_1"/>
    <property type="match status" value="1"/>
</dbReference>
<evidence type="ECO:0000259" key="8">
    <source>
        <dbReference type="PROSITE" id="PS50217"/>
    </source>
</evidence>
<evidence type="ECO:0000256" key="5">
    <source>
        <dbReference type="ARBA" id="ARBA00023242"/>
    </source>
</evidence>
<feature type="compositionally biased region" description="Polar residues" evidence="7">
    <location>
        <begin position="20"/>
        <end position="37"/>
    </location>
</feature>
<dbReference type="STRING" id="454286.A0A0J8R3S6"/>
<dbReference type="Pfam" id="PF11785">
    <property type="entry name" value="Aft1_OSA"/>
    <property type="match status" value="1"/>
</dbReference>
<dbReference type="InterPro" id="IPR004827">
    <property type="entry name" value="bZIP"/>
</dbReference>
<evidence type="ECO:0000256" key="1">
    <source>
        <dbReference type="ARBA" id="ARBA00004123"/>
    </source>
</evidence>
<feature type="coiled-coil region" evidence="6">
    <location>
        <begin position="282"/>
        <end position="309"/>
    </location>
</feature>
<dbReference type="PANTHER" id="PTHR19304">
    <property type="entry name" value="CYCLIC-AMP RESPONSE ELEMENT BINDING PROTEIN"/>
    <property type="match status" value="1"/>
</dbReference>
<dbReference type="GO" id="GO:0003700">
    <property type="term" value="F:DNA-binding transcription factor activity"/>
    <property type="evidence" value="ECO:0007669"/>
    <property type="project" value="InterPro"/>
</dbReference>
<name>A0A0J8R3S6_COCIT</name>
<gene>
    <name evidence="9" type="ORF">CISG_07347</name>
</gene>
<feature type="compositionally biased region" description="Polar residues" evidence="7">
    <location>
        <begin position="71"/>
        <end position="82"/>
    </location>
</feature>
<dbReference type="OrthoDB" id="295274at2759"/>
<evidence type="ECO:0000256" key="6">
    <source>
        <dbReference type="SAM" id="Coils"/>
    </source>
</evidence>
<dbReference type="Proteomes" id="UP000054559">
    <property type="component" value="Unassembled WGS sequence"/>
</dbReference>
<keyword evidence="2" id="KW-0805">Transcription regulation</keyword>
<dbReference type="InterPro" id="IPR020956">
    <property type="entry name" value="TF_Aft1_OSM"/>
</dbReference>
<feature type="domain" description="BZIP" evidence="8">
    <location>
        <begin position="257"/>
        <end position="320"/>
    </location>
</feature>
<evidence type="ECO:0000313" key="10">
    <source>
        <dbReference type="Proteomes" id="UP000054559"/>
    </source>
</evidence>
<dbReference type="Gene3D" id="1.20.5.170">
    <property type="match status" value="1"/>
</dbReference>
<sequence>MSAALAKRGSPRIGRPASRPDSSLDANNPLLKNSNVQDIDRKDPKPAADAAESQQPMPGPRRPGQSESETDYFSTLHNTSHFSLEPNPFDQSFGNTSAETPGKSLLPPVAALTSPSLPRNHHCWRLWLGGQADNVPYPHPGSQPGSEARGAYSRNNTPLNGGIGIARNGDVTDPQLNGDASDGAMEQSKANGRNKGKKPAAKASTAANGRRKAEDTKQGPNKKAKGANGAVDKTQEEDVKPSQGEGSTSNPKKMTDDEKRKNFLERNRVAALKCRQRKKQWLANLQAKVEMYSQENDTLSTTVTRLREEIVTLKSLLLAHKDCPVTQAQGLNASIMMNGLANSGGWAL</sequence>
<dbReference type="PRINTS" id="PR00043">
    <property type="entry name" value="LEUZIPPRJUN"/>
</dbReference>